<dbReference type="RefSeq" id="WP_189570116.1">
    <property type="nucleotide sequence ID" value="NZ_BMXI01000009.1"/>
</dbReference>
<dbReference type="AlphaFoldDB" id="A0A918TNA1"/>
<evidence type="ECO:0000256" key="2">
    <source>
        <dbReference type="HAMAP-Rule" id="MF_00003"/>
    </source>
</evidence>
<dbReference type="PROSITE" id="PS01319">
    <property type="entry name" value="RBFA"/>
    <property type="match status" value="1"/>
</dbReference>
<evidence type="ECO:0000313" key="4">
    <source>
        <dbReference type="Proteomes" id="UP000644507"/>
    </source>
</evidence>
<dbReference type="PANTHER" id="PTHR33515">
    <property type="entry name" value="RIBOSOME-BINDING FACTOR A, CHLOROPLASTIC-RELATED"/>
    <property type="match status" value="1"/>
</dbReference>
<evidence type="ECO:0000256" key="1">
    <source>
        <dbReference type="ARBA" id="ARBA00022517"/>
    </source>
</evidence>
<keyword evidence="4" id="KW-1185">Reference proteome</keyword>
<dbReference type="EMBL" id="BMXI01000009">
    <property type="protein sequence ID" value="GHC55715.1"/>
    <property type="molecule type" value="Genomic_DNA"/>
</dbReference>
<dbReference type="GO" id="GO:0005829">
    <property type="term" value="C:cytosol"/>
    <property type="evidence" value="ECO:0007669"/>
    <property type="project" value="TreeGrafter"/>
</dbReference>
<dbReference type="Proteomes" id="UP000644507">
    <property type="component" value="Unassembled WGS sequence"/>
</dbReference>
<comment type="function">
    <text evidence="2">One of several proteins that assist in the late maturation steps of the functional core of the 30S ribosomal subunit. Associates with free 30S ribosomal subunits (but not with 30S subunits that are part of 70S ribosomes or polysomes). Required for efficient processing of 16S rRNA. May interact with the 5'-terminal helix region of 16S rRNA.</text>
</comment>
<sequence length="118" mass="13524">MSQRLQRVDELLKREISAVIQRDFEWQGQLVSVNAVEVTKDLREAKVWVGILGGEPEPVLEKLTRKHGMIQSKVMRRVKLRNTPVLSFRHDVSAERGVDIVNLLEEVDRLPTADEPAE</sequence>
<proteinExistence type="inferred from homology"/>
<dbReference type="Pfam" id="PF02033">
    <property type="entry name" value="RBFA"/>
    <property type="match status" value="1"/>
</dbReference>
<dbReference type="PANTHER" id="PTHR33515:SF1">
    <property type="entry name" value="RIBOSOME-BINDING FACTOR A, CHLOROPLASTIC-RELATED"/>
    <property type="match status" value="1"/>
</dbReference>
<dbReference type="GO" id="GO:0030490">
    <property type="term" value="P:maturation of SSU-rRNA"/>
    <property type="evidence" value="ECO:0007669"/>
    <property type="project" value="UniProtKB-UniRule"/>
</dbReference>
<comment type="similarity">
    <text evidence="2">Belongs to the RbfA family.</text>
</comment>
<dbReference type="SUPFAM" id="SSF89919">
    <property type="entry name" value="Ribosome-binding factor A, RbfA"/>
    <property type="match status" value="1"/>
</dbReference>
<comment type="caution">
    <text evidence="3">The sequence shown here is derived from an EMBL/GenBank/DDBJ whole genome shotgun (WGS) entry which is preliminary data.</text>
</comment>
<name>A0A918TNA1_9BACT</name>
<comment type="subcellular location">
    <subcellularLocation>
        <location evidence="2">Cytoplasm</location>
    </subcellularLocation>
</comment>
<reference evidence="3" key="1">
    <citation type="journal article" date="2014" name="Int. J. Syst. Evol. Microbiol.">
        <title>Complete genome sequence of Corynebacterium casei LMG S-19264T (=DSM 44701T), isolated from a smear-ripened cheese.</title>
        <authorList>
            <consortium name="US DOE Joint Genome Institute (JGI-PGF)"/>
            <person name="Walter F."/>
            <person name="Albersmeier A."/>
            <person name="Kalinowski J."/>
            <person name="Ruckert C."/>
        </authorList>
    </citation>
    <scope>NUCLEOTIDE SEQUENCE</scope>
    <source>
        <strain evidence="3">KCTC 12988</strain>
    </source>
</reference>
<dbReference type="InterPro" id="IPR000238">
    <property type="entry name" value="RbfA"/>
</dbReference>
<keyword evidence="1 2" id="KW-0690">Ribosome biogenesis</keyword>
<dbReference type="NCBIfam" id="TIGR00082">
    <property type="entry name" value="rbfA"/>
    <property type="match status" value="1"/>
</dbReference>
<keyword evidence="2" id="KW-0963">Cytoplasm</keyword>
<dbReference type="InterPro" id="IPR023799">
    <property type="entry name" value="RbfA_dom_sf"/>
</dbReference>
<dbReference type="InterPro" id="IPR015946">
    <property type="entry name" value="KH_dom-like_a/b"/>
</dbReference>
<evidence type="ECO:0000313" key="3">
    <source>
        <dbReference type="EMBL" id="GHC55715.1"/>
    </source>
</evidence>
<gene>
    <name evidence="2 3" type="primary">rbfA</name>
    <name evidence="3" type="ORF">GCM10007100_23080</name>
</gene>
<comment type="subunit">
    <text evidence="2">Monomer. Binds 30S ribosomal subunits, but not 50S ribosomal subunits or 70S ribosomes.</text>
</comment>
<dbReference type="Gene3D" id="3.30.300.20">
    <property type="match status" value="1"/>
</dbReference>
<dbReference type="GO" id="GO:0043024">
    <property type="term" value="F:ribosomal small subunit binding"/>
    <property type="evidence" value="ECO:0007669"/>
    <property type="project" value="TreeGrafter"/>
</dbReference>
<protein>
    <recommendedName>
        <fullName evidence="2">Ribosome-binding factor A</fullName>
    </recommendedName>
</protein>
<reference evidence="3" key="2">
    <citation type="submission" date="2020-09" db="EMBL/GenBank/DDBJ databases">
        <authorList>
            <person name="Sun Q."/>
            <person name="Kim S."/>
        </authorList>
    </citation>
    <scope>NUCLEOTIDE SEQUENCE</scope>
    <source>
        <strain evidence="3">KCTC 12988</strain>
    </source>
</reference>
<organism evidence="3 4">
    <name type="scientific">Roseibacillus persicicus</name>
    <dbReference type="NCBI Taxonomy" id="454148"/>
    <lineage>
        <taxon>Bacteria</taxon>
        <taxon>Pseudomonadati</taxon>
        <taxon>Verrucomicrobiota</taxon>
        <taxon>Verrucomicrobiia</taxon>
        <taxon>Verrucomicrobiales</taxon>
        <taxon>Verrucomicrobiaceae</taxon>
        <taxon>Roseibacillus</taxon>
    </lineage>
</organism>
<dbReference type="HAMAP" id="MF_00003">
    <property type="entry name" value="RbfA"/>
    <property type="match status" value="1"/>
</dbReference>
<dbReference type="InterPro" id="IPR020053">
    <property type="entry name" value="Ribosome-bd_factorA_CS"/>
</dbReference>
<accession>A0A918TNA1</accession>